<evidence type="ECO:0000256" key="4">
    <source>
        <dbReference type="PIRSR" id="PIRSR006278-1"/>
    </source>
</evidence>
<evidence type="ECO:0000313" key="8">
    <source>
        <dbReference type="Proteomes" id="UP000435357"/>
    </source>
</evidence>
<feature type="modified residue" description="N6-(pyridoxal phosphate)lysine" evidence="5">
    <location>
        <position position="42"/>
    </location>
</feature>
<dbReference type="AlphaFoldDB" id="A0A6N6M3F0"/>
<dbReference type="InterPro" id="IPR027278">
    <property type="entry name" value="ACCD_DCysDesulf"/>
</dbReference>
<dbReference type="Pfam" id="PF00291">
    <property type="entry name" value="PALP"/>
    <property type="match status" value="1"/>
</dbReference>
<dbReference type="SUPFAM" id="SSF53686">
    <property type="entry name" value="Tryptophan synthase beta subunit-like PLP-dependent enzymes"/>
    <property type="match status" value="1"/>
</dbReference>
<comment type="similarity">
    <text evidence="2">Belongs to the ACC deaminase/D-cysteine desulfhydrase family.</text>
</comment>
<comment type="cofactor">
    <cofactor evidence="1">
        <name>pyridoxal 5'-phosphate</name>
        <dbReference type="ChEBI" id="CHEBI:597326"/>
    </cofactor>
</comment>
<evidence type="ECO:0000256" key="5">
    <source>
        <dbReference type="PIRSR" id="PIRSR006278-2"/>
    </source>
</evidence>
<dbReference type="EMBL" id="WACR01000014">
    <property type="protein sequence ID" value="KAB1061814.1"/>
    <property type="molecule type" value="Genomic_DNA"/>
</dbReference>
<comment type="caution">
    <text evidence="7">The sequence shown here is derived from an EMBL/GenBank/DDBJ whole genome shotgun (WGS) entry which is preliminary data.</text>
</comment>
<dbReference type="Proteomes" id="UP000435357">
    <property type="component" value="Unassembled WGS sequence"/>
</dbReference>
<sequence>MEELFVEWPHKKSTISQVKLPGGYEVDLLRDDNLHPQISGNKWRKLKYNVLKADQKGYYQILTYGGAFSNHIAATAAAGKEFGFKTIGVIRGEYDPNNPTLQFAEKCGMHLHFVSRSAYREKDSKFFRSDLRKEFGPFFNVPEGGANFEGIQGCQEIWKDIDKEYDYVIVPCGTCSTMAGLILGNPNPDRTKVVGIPVLNVNDGLQADLNQKLFQVLYDWELVEEYKDDYLIFPDFHLGGYAKITSELKDFVETFKSENAIQLDYIYNGKMMFALSELIGNEIPENSKVLAVHTGGVQGNEGLRYMGKLQ</sequence>
<dbReference type="InterPro" id="IPR001926">
    <property type="entry name" value="TrpB-like_PALP"/>
</dbReference>
<gene>
    <name evidence="7" type="ORF">F3059_13400</name>
</gene>
<evidence type="ECO:0000256" key="3">
    <source>
        <dbReference type="ARBA" id="ARBA00022898"/>
    </source>
</evidence>
<protein>
    <submittedName>
        <fullName evidence="7">1-aminocyclopropane-1-carboxylate deaminase/D-cysteine desulfhydrase</fullName>
    </submittedName>
</protein>
<name>A0A6N6M3F0_9FLAO</name>
<dbReference type="PIRSF" id="PIRSF006278">
    <property type="entry name" value="ACCD_DCysDesulf"/>
    <property type="match status" value="1"/>
</dbReference>
<dbReference type="PANTHER" id="PTHR43780:SF2">
    <property type="entry name" value="1-AMINOCYCLOPROPANE-1-CARBOXYLATE DEAMINASE-RELATED"/>
    <property type="match status" value="1"/>
</dbReference>
<evidence type="ECO:0000259" key="6">
    <source>
        <dbReference type="Pfam" id="PF00291"/>
    </source>
</evidence>
<dbReference type="GO" id="GO:0019148">
    <property type="term" value="F:D-cysteine desulfhydrase activity"/>
    <property type="evidence" value="ECO:0007669"/>
    <property type="project" value="TreeGrafter"/>
</dbReference>
<feature type="domain" description="Tryptophan synthase beta chain-like PALP" evidence="6">
    <location>
        <begin position="29"/>
        <end position="199"/>
    </location>
</feature>
<dbReference type="Gene3D" id="3.40.50.1100">
    <property type="match status" value="2"/>
</dbReference>
<feature type="active site" description="Nucleophile" evidence="4">
    <location>
        <position position="69"/>
    </location>
</feature>
<accession>A0A6N6M3F0</accession>
<reference evidence="7 8" key="1">
    <citation type="submission" date="2019-09" db="EMBL/GenBank/DDBJ databases">
        <title>Genomes of Cryomorphaceae.</title>
        <authorList>
            <person name="Bowman J.P."/>
        </authorList>
    </citation>
    <scope>NUCLEOTIDE SEQUENCE [LARGE SCALE GENOMIC DNA]</scope>
    <source>
        <strain evidence="7 8">KCTC 52047</strain>
    </source>
</reference>
<dbReference type="InterPro" id="IPR036052">
    <property type="entry name" value="TrpB-like_PALP_sf"/>
</dbReference>
<keyword evidence="3 5" id="KW-0663">Pyridoxal phosphate</keyword>
<evidence type="ECO:0000256" key="1">
    <source>
        <dbReference type="ARBA" id="ARBA00001933"/>
    </source>
</evidence>
<evidence type="ECO:0000313" key="7">
    <source>
        <dbReference type="EMBL" id="KAB1061814.1"/>
    </source>
</evidence>
<organism evidence="7 8">
    <name type="scientific">Salibacter halophilus</name>
    <dbReference type="NCBI Taxonomy" id="1803916"/>
    <lineage>
        <taxon>Bacteria</taxon>
        <taxon>Pseudomonadati</taxon>
        <taxon>Bacteroidota</taxon>
        <taxon>Flavobacteriia</taxon>
        <taxon>Flavobacteriales</taxon>
        <taxon>Salibacteraceae</taxon>
        <taxon>Salibacter</taxon>
    </lineage>
</organism>
<dbReference type="OrthoDB" id="9801249at2"/>
<proteinExistence type="inferred from homology"/>
<dbReference type="PANTHER" id="PTHR43780">
    <property type="entry name" value="1-AMINOCYCLOPROPANE-1-CARBOXYLATE DEAMINASE-RELATED"/>
    <property type="match status" value="1"/>
</dbReference>
<keyword evidence="8" id="KW-1185">Reference proteome</keyword>
<evidence type="ECO:0000256" key="2">
    <source>
        <dbReference type="ARBA" id="ARBA00008639"/>
    </source>
</evidence>